<dbReference type="PANTHER" id="PTHR21575">
    <property type="entry name" value="PROTEIN HID1"/>
    <property type="match status" value="1"/>
</dbReference>
<accession>A0A8J6AQR7</accession>
<name>A0A8J6AQR7_9EUKA</name>
<dbReference type="AlphaFoldDB" id="A0A8J6AQR7"/>
<dbReference type="OrthoDB" id="432953at2759"/>
<feature type="region of interest" description="Disordered" evidence="1">
    <location>
        <begin position="279"/>
        <end position="302"/>
    </location>
</feature>
<evidence type="ECO:0000256" key="1">
    <source>
        <dbReference type="SAM" id="MobiDB-lite"/>
    </source>
</evidence>
<comment type="caution">
    <text evidence="2">The sequence shown here is derived from an EMBL/GenBank/DDBJ whole genome shotgun (WGS) entry which is preliminary data.</text>
</comment>
<dbReference type="InterPro" id="IPR026705">
    <property type="entry name" value="Hid-1/Ecm30"/>
</dbReference>
<dbReference type="GO" id="GO:0000138">
    <property type="term" value="C:Golgi trans cisterna"/>
    <property type="evidence" value="ECO:0007669"/>
    <property type="project" value="TreeGrafter"/>
</dbReference>
<dbReference type="EMBL" id="JAHDYR010000053">
    <property type="protein sequence ID" value="KAG9391801.1"/>
    <property type="molecule type" value="Genomic_DNA"/>
</dbReference>
<evidence type="ECO:0000313" key="2">
    <source>
        <dbReference type="EMBL" id="KAG9391801.1"/>
    </source>
</evidence>
<dbReference type="GO" id="GO:0016020">
    <property type="term" value="C:membrane"/>
    <property type="evidence" value="ECO:0007669"/>
    <property type="project" value="TreeGrafter"/>
</dbReference>
<dbReference type="Pfam" id="PF09742">
    <property type="entry name" value="Dymeclin"/>
    <property type="match status" value="1"/>
</dbReference>
<dbReference type="GO" id="GO:0005797">
    <property type="term" value="C:Golgi medial cisterna"/>
    <property type="evidence" value="ECO:0007669"/>
    <property type="project" value="TreeGrafter"/>
</dbReference>
<proteinExistence type="predicted"/>
<keyword evidence="3" id="KW-1185">Reference proteome</keyword>
<protein>
    <submittedName>
        <fullName evidence="2">High-temperature-induced dauer-formation protein</fullName>
    </submittedName>
</protein>
<evidence type="ECO:0000313" key="3">
    <source>
        <dbReference type="Proteomes" id="UP000717585"/>
    </source>
</evidence>
<sequence length="669" mass="72034">MGAGESRLAVSEALIQLEEQQNPIEDGHTAISSLLDSSLSSEELFALVSLSSIRSIAKSHQQNICNILDGCLHELDVFLAAFKADEIDNCSPTRALNAVRLITRITPVLYELAATDEALLGYIHGGFAVRAVDAVLTALFLPGWTCGVMKNPGKPDAQTGIVGACLWAGGLVSQAPKAPPAAVPARTDLLRALLALLSIDIYKKAPATIVPSLPIAHFNSVSSPNGFLFLISTLNVIAGLQPDAGIPYVGAISTTQQQLATQARLAIDVLSITLASCPSGKPHRAPGKRRQRVADASEDEDNEPTNVLAFHLKHITAPDALSFIFEGISKLTANPADVTGAFMPGAHFKITFVPELAVLLTIMIRNNPDFAAYISTCRRIDPFVRGLIHLVVSLMADKPSDDFTVGSIYTVTNLLVTLSTNRSFAVALGQKLSKAIRIAGFTFSAKDTLFDIAVFVMAQVVVMYHARVPALAINAALFLSNSTPYMQTLSPTVAVSLKDFVVVALSEDLTKITPTGKTIAVCAIETMNNVIHHQFAGNSAFILELIRSQSKFARMIDAARRVQDRGTDPSDLNRWLASLHVGSIVTALKVLTPHVTELQRHGVRDPKIREMLSGSTLIGLLPIAPQLVVRSGENSSAAVWLRGYSWSLALHQWDDVPMFDLATVMFFKR</sequence>
<dbReference type="PANTHER" id="PTHR21575:SF12">
    <property type="entry name" value="PROTEIN HID1"/>
    <property type="match status" value="1"/>
</dbReference>
<dbReference type="Proteomes" id="UP000717585">
    <property type="component" value="Unassembled WGS sequence"/>
</dbReference>
<feature type="compositionally biased region" description="Basic residues" evidence="1">
    <location>
        <begin position="281"/>
        <end position="291"/>
    </location>
</feature>
<organism evidence="2 3">
    <name type="scientific">Carpediemonas membranifera</name>
    <dbReference type="NCBI Taxonomy" id="201153"/>
    <lineage>
        <taxon>Eukaryota</taxon>
        <taxon>Metamonada</taxon>
        <taxon>Carpediemonas-like organisms</taxon>
        <taxon>Carpediemonas</taxon>
    </lineage>
</organism>
<gene>
    <name evidence="2" type="ORF">J8273_6580</name>
</gene>
<reference evidence="2" key="1">
    <citation type="submission" date="2021-05" db="EMBL/GenBank/DDBJ databases">
        <title>A free-living protist that lacks canonical eukaryotic 1 DNA replication and segregation systems.</title>
        <authorList>
            <person name="Salas-Leiva D.E."/>
            <person name="Tromer E.C."/>
            <person name="Curtis B.A."/>
            <person name="Jerlstrom-Hultqvist J."/>
            <person name="Kolisko M."/>
            <person name="Yi Z."/>
            <person name="Salas-Leiva J.S."/>
            <person name="Gallot-Lavallee L."/>
            <person name="Kops G.J.P.L."/>
            <person name="Archibald J.M."/>
            <person name="Simpson A.G.B."/>
            <person name="Roger A.J."/>
        </authorList>
    </citation>
    <scope>NUCLEOTIDE SEQUENCE</scope>
    <source>
        <strain evidence="2">BICM</strain>
    </source>
</reference>